<evidence type="ECO:0000313" key="1">
    <source>
        <dbReference type="EMBL" id="CCA22054.1"/>
    </source>
</evidence>
<reference evidence="1" key="1">
    <citation type="journal article" date="2011" name="PLoS Biol.">
        <title>Gene gain and loss during evolution of obligate parasitism in the white rust pathogen of Arabidopsis thaliana.</title>
        <authorList>
            <person name="Kemen E."/>
            <person name="Gardiner A."/>
            <person name="Schultz-Larsen T."/>
            <person name="Kemen A.C."/>
            <person name="Balmuth A.L."/>
            <person name="Robert-Seilaniantz A."/>
            <person name="Bailey K."/>
            <person name="Holub E."/>
            <person name="Studholme D.J."/>
            <person name="Maclean D."/>
            <person name="Jones J.D."/>
        </authorList>
    </citation>
    <scope>NUCLEOTIDE SEQUENCE</scope>
</reference>
<dbReference type="AlphaFoldDB" id="F0WL92"/>
<reference evidence="1" key="2">
    <citation type="submission" date="2011-02" db="EMBL/GenBank/DDBJ databases">
        <authorList>
            <person name="MacLean D."/>
        </authorList>
    </citation>
    <scope>NUCLEOTIDE SEQUENCE</scope>
</reference>
<proteinExistence type="predicted"/>
<dbReference type="HOGENOM" id="CLU_2077444_0_0_1"/>
<organism evidence="1">
    <name type="scientific">Albugo laibachii Nc14</name>
    <dbReference type="NCBI Taxonomy" id="890382"/>
    <lineage>
        <taxon>Eukaryota</taxon>
        <taxon>Sar</taxon>
        <taxon>Stramenopiles</taxon>
        <taxon>Oomycota</taxon>
        <taxon>Peronosporomycetes</taxon>
        <taxon>Albuginales</taxon>
        <taxon>Albuginaceae</taxon>
        <taxon>Albugo</taxon>
    </lineage>
</organism>
<sequence length="118" mass="13155">MSREALEMTPPRRVSRVVSPSTYFGASQRGYAGAEANVEMAHVPQLELPKHYVLPPIYQPPPPPHIAPGPQYGRVPDTRQKVRDSSFRWSGALPRTRKWISIVGQAFCAANFIRGTSK</sequence>
<protein>
    <submittedName>
        <fullName evidence="1">AlNc14C142G7281 protein</fullName>
    </submittedName>
</protein>
<dbReference type="EMBL" id="FR824187">
    <property type="protein sequence ID" value="CCA22054.1"/>
    <property type="molecule type" value="Genomic_DNA"/>
</dbReference>
<gene>
    <name evidence="1" type="primary">AlNc14C142G7281</name>
    <name evidence="1" type="ORF">ALNC14_081970</name>
</gene>
<accession>F0WL92</accession>
<name>F0WL92_9STRA</name>